<dbReference type="EMBL" id="CP144699">
    <property type="protein sequence ID" value="WVZ19521.1"/>
    <property type="molecule type" value="Genomic_DNA"/>
</dbReference>
<keyword evidence="2" id="KW-1185">Reference proteome</keyword>
<accession>A0AAQ3P2A8</accession>
<evidence type="ECO:0000313" key="2">
    <source>
        <dbReference type="Proteomes" id="UP001374535"/>
    </source>
</evidence>
<sequence length="195" mass="22456">FDYYRRPTSVGKFVGNTYCSYRFLPSINPSVITECLNPSAHPSAKREAKFPPIFFSLCAKNTTISISPLNIFTNEYLCEKHFSHILYNHFSPSCNHFPTLPPLSLKRSTAAVGDRHHCRWRAPPLPLETTTSAMGDHHRCNARTPPLPWKNTTAAMGEHHHYHERTPLLPWENPTTAMGEHHRAWERTEVQPWEN</sequence>
<reference evidence="1 2" key="1">
    <citation type="journal article" date="2023" name="Life. Sci Alliance">
        <title>Evolutionary insights into 3D genome organization and epigenetic landscape of Vigna mungo.</title>
        <authorList>
            <person name="Junaid A."/>
            <person name="Singh B."/>
            <person name="Bhatia S."/>
        </authorList>
    </citation>
    <scope>NUCLEOTIDE SEQUENCE [LARGE SCALE GENOMIC DNA]</scope>
    <source>
        <strain evidence="1">Urdbean</strain>
    </source>
</reference>
<organism evidence="1 2">
    <name type="scientific">Vigna mungo</name>
    <name type="common">Black gram</name>
    <name type="synonym">Phaseolus mungo</name>
    <dbReference type="NCBI Taxonomy" id="3915"/>
    <lineage>
        <taxon>Eukaryota</taxon>
        <taxon>Viridiplantae</taxon>
        <taxon>Streptophyta</taxon>
        <taxon>Embryophyta</taxon>
        <taxon>Tracheophyta</taxon>
        <taxon>Spermatophyta</taxon>
        <taxon>Magnoliopsida</taxon>
        <taxon>eudicotyledons</taxon>
        <taxon>Gunneridae</taxon>
        <taxon>Pentapetalae</taxon>
        <taxon>rosids</taxon>
        <taxon>fabids</taxon>
        <taxon>Fabales</taxon>
        <taxon>Fabaceae</taxon>
        <taxon>Papilionoideae</taxon>
        <taxon>50 kb inversion clade</taxon>
        <taxon>NPAAA clade</taxon>
        <taxon>indigoferoid/millettioid clade</taxon>
        <taxon>Phaseoleae</taxon>
        <taxon>Vigna</taxon>
    </lineage>
</organism>
<feature type="non-terminal residue" evidence="1">
    <location>
        <position position="1"/>
    </location>
</feature>
<evidence type="ECO:0000313" key="1">
    <source>
        <dbReference type="EMBL" id="WVZ19521.1"/>
    </source>
</evidence>
<dbReference type="Proteomes" id="UP001374535">
    <property type="component" value="Chromosome 2"/>
</dbReference>
<gene>
    <name evidence="1" type="ORF">V8G54_006843</name>
</gene>
<proteinExistence type="predicted"/>
<name>A0AAQ3P2A8_VIGMU</name>
<dbReference type="AlphaFoldDB" id="A0AAQ3P2A8"/>
<protein>
    <submittedName>
        <fullName evidence="1">Uncharacterized protein</fullName>
    </submittedName>
</protein>